<feature type="domain" description="Heme haloperoxidase family profile" evidence="8">
    <location>
        <begin position="61"/>
        <end position="267"/>
    </location>
</feature>
<keyword evidence="4" id="KW-0479">Metal-binding</keyword>
<comment type="cofactor">
    <cofactor evidence="1">
        <name>heme b</name>
        <dbReference type="ChEBI" id="CHEBI:60344"/>
    </cofactor>
</comment>
<keyword evidence="3" id="KW-0349">Heme</keyword>
<dbReference type="GO" id="GO:0046872">
    <property type="term" value="F:metal ion binding"/>
    <property type="evidence" value="ECO:0007669"/>
    <property type="project" value="UniProtKB-KW"/>
</dbReference>
<dbReference type="Pfam" id="PF01328">
    <property type="entry name" value="Peroxidase_2"/>
    <property type="match status" value="1"/>
</dbReference>
<dbReference type="InterPro" id="IPR036851">
    <property type="entry name" value="Chloroperoxidase-like_sf"/>
</dbReference>
<dbReference type="InterPro" id="IPR000028">
    <property type="entry name" value="Chloroperoxidase"/>
</dbReference>
<sequence length="293" mass="32259">MSLVVVAPARILYSAYSTITSTLTDLLVVVWDSGLFVCNLVAFNRPANAVIPNGCPGARGVWPTYVPPGEGDSRCSCPALNAMANHGILPHSGRGISFRELNTKVRETYNFAPSFCFFVPNFAANMLCRNYWKDTFDLSDLDVHNCIEHDGSLTREDSIFERDQGKPSKRLVEELLACGTGPGGDLTAADLSRISGKRRAESKAANGQFSLTTFQRFFGSSNSSTLLKIMGGKIKDLRVFLLEERIPDGWQPSVRHPMGLTMAEFNQTAMRVEFGITEELPASFGFSQQKKKD</sequence>
<gene>
    <name evidence="9" type="primary">HTP2</name>
    <name evidence="9" type="ORF">PHLGIDRAFT_18201</name>
</gene>
<dbReference type="GO" id="GO:0004601">
    <property type="term" value="F:peroxidase activity"/>
    <property type="evidence" value="ECO:0007669"/>
    <property type="project" value="UniProtKB-KW"/>
</dbReference>
<evidence type="ECO:0000256" key="4">
    <source>
        <dbReference type="ARBA" id="ARBA00022723"/>
    </source>
</evidence>
<evidence type="ECO:0000256" key="2">
    <source>
        <dbReference type="ARBA" id="ARBA00022559"/>
    </source>
</evidence>
<proteinExistence type="inferred from homology"/>
<evidence type="ECO:0000256" key="1">
    <source>
        <dbReference type="ARBA" id="ARBA00001970"/>
    </source>
</evidence>
<dbReference type="PANTHER" id="PTHR33577">
    <property type="entry name" value="STERIGMATOCYSTIN BIOSYNTHESIS PEROXIDASE STCC-RELATED"/>
    <property type="match status" value="1"/>
</dbReference>
<reference evidence="9 10" key="1">
    <citation type="journal article" date="2014" name="PLoS Genet.">
        <title>Analysis of the Phlebiopsis gigantea genome, transcriptome and secretome provides insight into its pioneer colonization strategies of wood.</title>
        <authorList>
            <person name="Hori C."/>
            <person name="Ishida T."/>
            <person name="Igarashi K."/>
            <person name="Samejima M."/>
            <person name="Suzuki H."/>
            <person name="Master E."/>
            <person name="Ferreira P."/>
            <person name="Ruiz-Duenas F.J."/>
            <person name="Held B."/>
            <person name="Canessa P."/>
            <person name="Larrondo L.F."/>
            <person name="Schmoll M."/>
            <person name="Druzhinina I.S."/>
            <person name="Kubicek C.P."/>
            <person name="Gaskell J.A."/>
            <person name="Kersten P."/>
            <person name="St John F."/>
            <person name="Glasner J."/>
            <person name="Sabat G."/>
            <person name="Splinter BonDurant S."/>
            <person name="Syed K."/>
            <person name="Yadav J."/>
            <person name="Mgbeahuruike A.C."/>
            <person name="Kovalchuk A."/>
            <person name="Asiegbu F.O."/>
            <person name="Lackner G."/>
            <person name="Hoffmeister D."/>
            <person name="Rencoret J."/>
            <person name="Gutierrez A."/>
            <person name="Sun H."/>
            <person name="Lindquist E."/>
            <person name="Barry K."/>
            <person name="Riley R."/>
            <person name="Grigoriev I.V."/>
            <person name="Henrissat B."/>
            <person name="Kues U."/>
            <person name="Berka R.M."/>
            <person name="Martinez A.T."/>
            <person name="Covert S.F."/>
            <person name="Blanchette R.A."/>
            <person name="Cullen D."/>
        </authorList>
    </citation>
    <scope>NUCLEOTIDE SEQUENCE [LARGE SCALE GENOMIC DNA]</scope>
    <source>
        <strain evidence="9 10">11061_1 CR5-6</strain>
    </source>
</reference>
<keyword evidence="2 9" id="KW-0575">Peroxidase</keyword>
<dbReference type="Gene3D" id="1.10.489.10">
    <property type="entry name" value="Chloroperoxidase-like"/>
    <property type="match status" value="1"/>
</dbReference>
<evidence type="ECO:0000259" key="8">
    <source>
        <dbReference type="PROSITE" id="PS51405"/>
    </source>
</evidence>
<keyword evidence="5" id="KW-0560">Oxidoreductase</keyword>
<dbReference type="PANTHER" id="PTHR33577:SF18">
    <property type="entry name" value="HEME HALOPEROXIDASE FAMILY PROFILE DOMAIN-CONTAINING PROTEIN"/>
    <property type="match status" value="1"/>
</dbReference>
<evidence type="ECO:0000256" key="3">
    <source>
        <dbReference type="ARBA" id="ARBA00022617"/>
    </source>
</evidence>
<dbReference type="Proteomes" id="UP000053257">
    <property type="component" value="Unassembled WGS sequence"/>
</dbReference>
<dbReference type="PROSITE" id="PS51405">
    <property type="entry name" value="HEME_HALOPEROXIDASE"/>
    <property type="match status" value="1"/>
</dbReference>
<evidence type="ECO:0000256" key="5">
    <source>
        <dbReference type="ARBA" id="ARBA00023002"/>
    </source>
</evidence>
<evidence type="ECO:0000313" key="9">
    <source>
        <dbReference type="EMBL" id="KIP10774.1"/>
    </source>
</evidence>
<dbReference type="HOGENOM" id="CLU_050230_1_0_1"/>
<dbReference type="EMBL" id="KN840451">
    <property type="protein sequence ID" value="KIP10774.1"/>
    <property type="molecule type" value="Genomic_DNA"/>
</dbReference>
<protein>
    <submittedName>
        <fullName evidence="9">Heme-thiolate peroxidase</fullName>
    </submittedName>
</protein>
<dbReference type="STRING" id="745531.A0A0C3NZA1"/>
<dbReference type="SUPFAM" id="SSF47571">
    <property type="entry name" value="Cloroperoxidase"/>
    <property type="match status" value="1"/>
</dbReference>
<name>A0A0C3NZA1_PHLG1</name>
<evidence type="ECO:0000256" key="7">
    <source>
        <dbReference type="ARBA" id="ARBA00025795"/>
    </source>
</evidence>
<organism evidence="9 10">
    <name type="scientific">Phlebiopsis gigantea (strain 11061_1 CR5-6)</name>
    <name type="common">White-rot fungus</name>
    <name type="synonym">Peniophora gigantea</name>
    <dbReference type="NCBI Taxonomy" id="745531"/>
    <lineage>
        <taxon>Eukaryota</taxon>
        <taxon>Fungi</taxon>
        <taxon>Dikarya</taxon>
        <taxon>Basidiomycota</taxon>
        <taxon>Agaricomycotina</taxon>
        <taxon>Agaricomycetes</taxon>
        <taxon>Polyporales</taxon>
        <taxon>Phanerochaetaceae</taxon>
        <taxon>Phlebiopsis</taxon>
    </lineage>
</organism>
<dbReference type="OrthoDB" id="407298at2759"/>
<keyword evidence="10" id="KW-1185">Reference proteome</keyword>
<keyword evidence="6" id="KW-0408">Iron</keyword>
<accession>A0A0C3NZA1</accession>
<evidence type="ECO:0000313" key="10">
    <source>
        <dbReference type="Proteomes" id="UP000053257"/>
    </source>
</evidence>
<evidence type="ECO:0000256" key="6">
    <source>
        <dbReference type="ARBA" id="ARBA00023004"/>
    </source>
</evidence>
<dbReference type="AlphaFoldDB" id="A0A0C3NZA1"/>
<comment type="similarity">
    <text evidence="7">Belongs to the chloroperoxidase family.</text>
</comment>